<keyword evidence="3" id="KW-0472">Membrane</keyword>
<dbReference type="Pfam" id="PF02582">
    <property type="entry name" value="DUF155"/>
    <property type="match status" value="1"/>
</dbReference>
<dbReference type="PANTHER" id="PTHR16255">
    <property type="entry name" value="REQUIRED FOR MEIOTIC NUCLEAR DIVISION PROTEIN 1 HOMOLOG"/>
    <property type="match status" value="1"/>
</dbReference>
<evidence type="ECO:0000259" key="4">
    <source>
        <dbReference type="Pfam" id="PF02582"/>
    </source>
</evidence>
<evidence type="ECO:0000256" key="1">
    <source>
        <dbReference type="ARBA" id="ARBA00008306"/>
    </source>
</evidence>
<dbReference type="InterPro" id="IPR003734">
    <property type="entry name" value="DUF155"/>
</dbReference>
<feature type="domain" description="DUF155" evidence="4">
    <location>
        <begin position="288"/>
        <end position="466"/>
    </location>
</feature>
<evidence type="ECO:0000313" key="5">
    <source>
        <dbReference type="EMBL" id="GFR52223.1"/>
    </source>
</evidence>
<sequence length="548" mass="57359">MPGQAGPSNGGPGPNRESSTQNGKKDARFPRRAVSPGPLSDPRRISANSGPLAAASTLTTPRPAVGVRIRDKFVPLPDASRKPQVVVEELEEEPEGSPEPSPVAAPLAQKRGRITVITVAESFNRKALEAALQQVAAAAAAATTDTSQPTTSNGQPLPGTPATASKSFPHRMSAPGTGAVCSMPPAAAAASGSSSSSASTAAPTGGMPTAAGGSSGSGGGGAAALIAAATGPATPARHSATSIAGAATPADVGAAAGVAKVTTAVTAYPEVTYARTAHGEAAESPGEVFFFDYGVVAFWGMSEAQEQALLGAVVGSPGVAVQVLEEEEKQVEELLFVYSRDSQPNIRNDTFTIDSRLAGDHHVKMSISHALAQSSKLSLYEERMVALVEEVRHIPREMAERGAISLSRRTVAQLQGKVFLLKAAVNLSATMLDTPEFFWRAPDQLQGLYERACEYLDIQSRLEMLNTRFMVLQRMLDIWSDHSAHRHIARLDVIIVLLILIEVVMAGMEVLGFLMRRRGWSWGGPRLGELLMRALGWGRAAGGLLGRG</sequence>
<comment type="similarity">
    <text evidence="1">Belongs to the RMD1/sif2 family.</text>
</comment>
<feature type="compositionally biased region" description="Low complexity" evidence="2">
    <location>
        <begin position="182"/>
        <end position="212"/>
    </location>
</feature>
<dbReference type="AlphaFoldDB" id="A0AAD3E4F1"/>
<gene>
    <name evidence="5" type="ORF">Agub_g14673</name>
</gene>
<feature type="transmembrane region" description="Helical" evidence="3">
    <location>
        <begin position="493"/>
        <end position="514"/>
    </location>
</feature>
<dbReference type="EMBL" id="BMAR01000059">
    <property type="protein sequence ID" value="GFR52223.1"/>
    <property type="molecule type" value="Genomic_DNA"/>
</dbReference>
<dbReference type="InterPro" id="IPR051624">
    <property type="entry name" value="RMD1/Sad1-interacting"/>
</dbReference>
<feature type="compositionally biased region" description="Polar residues" evidence="2">
    <location>
        <begin position="143"/>
        <end position="155"/>
    </location>
</feature>
<proteinExistence type="inferred from homology"/>
<keyword evidence="3" id="KW-0812">Transmembrane</keyword>
<name>A0AAD3E4F1_9CHLO</name>
<evidence type="ECO:0000313" key="6">
    <source>
        <dbReference type="Proteomes" id="UP001054857"/>
    </source>
</evidence>
<feature type="region of interest" description="Disordered" evidence="2">
    <location>
        <begin position="1"/>
        <end position="57"/>
    </location>
</feature>
<accession>A0AAD3E4F1</accession>
<protein>
    <recommendedName>
        <fullName evidence="4">DUF155 domain-containing protein</fullName>
    </recommendedName>
</protein>
<keyword evidence="6" id="KW-1185">Reference proteome</keyword>
<evidence type="ECO:0000256" key="2">
    <source>
        <dbReference type="SAM" id="MobiDB-lite"/>
    </source>
</evidence>
<evidence type="ECO:0000256" key="3">
    <source>
        <dbReference type="SAM" id="Phobius"/>
    </source>
</evidence>
<reference evidence="5 6" key="1">
    <citation type="journal article" date="2021" name="Sci. Rep.">
        <title>Genome sequencing of the multicellular alga Astrephomene provides insights into convergent evolution of germ-soma differentiation.</title>
        <authorList>
            <person name="Yamashita S."/>
            <person name="Yamamoto K."/>
            <person name="Matsuzaki R."/>
            <person name="Suzuki S."/>
            <person name="Yamaguchi H."/>
            <person name="Hirooka S."/>
            <person name="Minakuchi Y."/>
            <person name="Miyagishima S."/>
            <person name="Kawachi M."/>
            <person name="Toyoda A."/>
            <person name="Nozaki H."/>
        </authorList>
    </citation>
    <scope>NUCLEOTIDE SEQUENCE [LARGE SCALE GENOMIC DNA]</scope>
    <source>
        <strain evidence="5 6">NIES-4017</strain>
    </source>
</reference>
<dbReference type="Proteomes" id="UP001054857">
    <property type="component" value="Unassembled WGS sequence"/>
</dbReference>
<feature type="region of interest" description="Disordered" evidence="2">
    <location>
        <begin position="75"/>
        <end position="107"/>
    </location>
</feature>
<feature type="region of interest" description="Disordered" evidence="2">
    <location>
        <begin position="143"/>
        <end position="215"/>
    </location>
</feature>
<dbReference type="PANTHER" id="PTHR16255:SF1">
    <property type="entry name" value="REQUIRED FOR MEIOTIC NUCLEAR DIVISION PROTEIN 1 HOMOLOG"/>
    <property type="match status" value="1"/>
</dbReference>
<keyword evidence="3" id="KW-1133">Transmembrane helix</keyword>
<dbReference type="GO" id="GO:0005739">
    <property type="term" value="C:mitochondrion"/>
    <property type="evidence" value="ECO:0007669"/>
    <property type="project" value="UniProtKB-ARBA"/>
</dbReference>
<comment type="caution">
    <text evidence="5">The sequence shown here is derived from an EMBL/GenBank/DDBJ whole genome shotgun (WGS) entry which is preliminary data.</text>
</comment>
<organism evidence="5 6">
    <name type="scientific">Astrephomene gubernaculifera</name>
    <dbReference type="NCBI Taxonomy" id="47775"/>
    <lineage>
        <taxon>Eukaryota</taxon>
        <taxon>Viridiplantae</taxon>
        <taxon>Chlorophyta</taxon>
        <taxon>core chlorophytes</taxon>
        <taxon>Chlorophyceae</taxon>
        <taxon>CS clade</taxon>
        <taxon>Chlamydomonadales</taxon>
        <taxon>Astrephomenaceae</taxon>
        <taxon>Astrephomene</taxon>
    </lineage>
</organism>